<organism evidence="2 3">
    <name type="scientific">Ruminococcus flavefaciens</name>
    <dbReference type="NCBI Taxonomy" id="1265"/>
    <lineage>
        <taxon>Bacteria</taxon>
        <taxon>Bacillati</taxon>
        <taxon>Bacillota</taxon>
        <taxon>Clostridia</taxon>
        <taxon>Eubacteriales</taxon>
        <taxon>Oscillospiraceae</taxon>
        <taxon>Ruminococcus</taxon>
    </lineage>
</organism>
<keyword evidence="1" id="KW-1133">Transmembrane helix</keyword>
<dbReference type="RefSeq" id="WP_109727848.1">
    <property type="nucleotide sequence ID" value="NZ_QGDI01000016.1"/>
</dbReference>
<accession>A0A315XTY7</accession>
<dbReference type="EMBL" id="QGDI01000016">
    <property type="protein sequence ID" value="PWJ10083.1"/>
    <property type="molecule type" value="Genomic_DNA"/>
</dbReference>
<protein>
    <submittedName>
        <fullName evidence="2">Uncharacterized protein</fullName>
    </submittedName>
</protein>
<sequence>MAKEKTNEFTARKVKKDIKEIIKKYPIEKDDSRIEKVYLRKKAISDYYEKNKNKIEDNVLVEVYNKMYNPSAIKELSIGIISGILATWICEIVKTKIPYTGNSKIELIAYIIAIIFLALIIILIFFFMLIQSYKNILSLHSYIDETNAHHRKIVYNLIKERETKYEKRNNNEPKRNKKNRKHK</sequence>
<keyword evidence="1" id="KW-0472">Membrane</keyword>
<comment type="caution">
    <text evidence="2">The sequence shown here is derived from an EMBL/GenBank/DDBJ whole genome shotgun (WGS) entry which is preliminary data.</text>
</comment>
<feature type="transmembrane region" description="Helical" evidence="1">
    <location>
        <begin position="76"/>
        <end position="95"/>
    </location>
</feature>
<evidence type="ECO:0000313" key="2">
    <source>
        <dbReference type="EMBL" id="PWJ10083.1"/>
    </source>
</evidence>
<proteinExistence type="predicted"/>
<dbReference type="AlphaFoldDB" id="A0A315XTY7"/>
<dbReference type="Proteomes" id="UP000245720">
    <property type="component" value="Unassembled WGS sequence"/>
</dbReference>
<reference evidence="2 3" key="1">
    <citation type="submission" date="2018-05" db="EMBL/GenBank/DDBJ databases">
        <title>The Hungate 1000. A catalogue of reference genomes from the rumen microbiome.</title>
        <authorList>
            <person name="Kelly W."/>
        </authorList>
    </citation>
    <scope>NUCLEOTIDE SEQUENCE [LARGE SCALE GENOMIC DNA]</scope>
    <source>
        <strain evidence="2 3">SAb67</strain>
    </source>
</reference>
<evidence type="ECO:0000313" key="3">
    <source>
        <dbReference type="Proteomes" id="UP000245720"/>
    </source>
</evidence>
<evidence type="ECO:0000256" key="1">
    <source>
        <dbReference type="SAM" id="Phobius"/>
    </source>
</evidence>
<name>A0A315XTY7_RUMFL</name>
<keyword evidence="1" id="KW-0812">Transmembrane</keyword>
<gene>
    <name evidence="2" type="ORF">IE37_03175</name>
</gene>
<feature type="transmembrane region" description="Helical" evidence="1">
    <location>
        <begin position="107"/>
        <end position="130"/>
    </location>
</feature>